<dbReference type="GO" id="GO:0030490">
    <property type="term" value="P:maturation of SSU-rRNA"/>
    <property type="evidence" value="ECO:0007669"/>
    <property type="project" value="UniProtKB-UniRule"/>
</dbReference>
<dbReference type="GO" id="GO:0005829">
    <property type="term" value="C:cytosol"/>
    <property type="evidence" value="ECO:0007669"/>
    <property type="project" value="TreeGrafter"/>
</dbReference>
<name>A0A5C5XDL6_9PLAN</name>
<dbReference type="SUPFAM" id="SSF89919">
    <property type="entry name" value="Ribosome-binding factor A, RbfA"/>
    <property type="match status" value="1"/>
</dbReference>
<comment type="subunit">
    <text evidence="2">Monomer. Binds 30S ribosomal subunits, but not 50S ribosomal subunits or 70S ribosomes.</text>
</comment>
<dbReference type="Gene3D" id="3.30.300.20">
    <property type="match status" value="1"/>
</dbReference>
<comment type="caution">
    <text evidence="4">The sequence shown here is derived from an EMBL/GenBank/DDBJ whole genome shotgun (WGS) entry which is preliminary data.</text>
</comment>
<dbReference type="InterPro" id="IPR000238">
    <property type="entry name" value="RbfA"/>
</dbReference>
<evidence type="ECO:0000313" key="5">
    <source>
        <dbReference type="Proteomes" id="UP000316095"/>
    </source>
</evidence>
<organism evidence="4 5">
    <name type="scientific">Rubinisphaera italica</name>
    <dbReference type="NCBI Taxonomy" id="2527969"/>
    <lineage>
        <taxon>Bacteria</taxon>
        <taxon>Pseudomonadati</taxon>
        <taxon>Planctomycetota</taxon>
        <taxon>Planctomycetia</taxon>
        <taxon>Planctomycetales</taxon>
        <taxon>Planctomycetaceae</taxon>
        <taxon>Rubinisphaera</taxon>
    </lineage>
</organism>
<gene>
    <name evidence="2 4" type="primary">rbfA</name>
    <name evidence="4" type="ORF">Pan54_09290</name>
</gene>
<dbReference type="OrthoDB" id="307788at2"/>
<dbReference type="RefSeq" id="WP_146502367.1">
    <property type="nucleotide sequence ID" value="NZ_SJPG01000001.1"/>
</dbReference>
<dbReference type="InterPro" id="IPR023799">
    <property type="entry name" value="RbfA_dom_sf"/>
</dbReference>
<evidence type="ECO:0000256" key="1">
    <source>
        <dbReference type="ARBA" id="ARBA00022517"/>
    </source>
</evidence>
<comment type="function">
    <text evidence="2">One of several proteins that assist in the late maturation steps of the functional core of the 30S ribosomal subunit. Associates with free 30S ribosomal subunits (but not with 30S subunits that are part of 70S ribosomes or polysomes). Required for efficient processing of 16S rRNA. May interact with the 5'-terminal helix region of 16S rRNA.</text>
</comment>
<evidence type="ECO:0000256" key="2">
    <source>
        <dbReference type="HAMAP-Rule" id="MF_00003"/>
    </source>
</evidence>
<sequence>MSTRRTAKASRAVREVLSSAILFELNDPRIKNVTVLSVDVAQDMRSAKVYVSVLGDKKTQTRCIHGLESARGFLQKKVADRIDTRYTPILNFVLDDGVKKSIEASRILEELARERGELEGNEEVEDEFHEPDESTEDLSDLDDSELTN</sequence>
<keyword evidence="5" id="KW-1185">Reference proteome</keyword>
<dbReference type="EMBL" id="SJPG01000001">
    <property type="protein sequence ID" value="TWT60215.1"/>
    <property type="molecule type" value="Genomic_DNA"/>
</dbReference>
<dbReference type="InterPro" id="IPR015946">
    <property type="entry name" value="KH_dom-like_a/b"/>
</dbReference>
<dbReference type="Pfam" id="PF02033">
    <property type="entry name" value="RBFA"/>
    <property type="match status" value="1"/>
</dbReference>
<dbReference type="PANTHER" id="PTHR33515:SF1">
    <property type="entry name" value="RIBOSOME-BINDING FACTOR A, CHLOROPLASTIC-RELATED"/>
    <property type="match status" value="1"/>
</dbReference>
<comment type="subcellular location">
    <subcellularLocation>
        <location evidence="2">Cytoplasm</location>
    </subcellularLocation>
</comment>
<reference evidence="4 5" key="1">
    <citation type="submission" date="2019-02" db="EMBL/GenBank/DDBJ databases">
        <title>Deep-cultivation of Planctomycetes and their phenomic and genomic characterization uncovers novel biology.</title>
        <authorList>
            <person name="Wiegand S."/>
            <person name="Jogler M."/>
            <person name="Boedeker C."/>
            <person name="Pinto D."/>
            <person name="Vollmers J."/>
            <person name="Rivas-Marin E."/>
            <person name="Kohn T."/>
            <person name="Peeters S.H."/>
            <person name="Heuer A."/>
            <person name="Rast P."/>
            <person name="Oberbeckmann S."/>
            <person name="Bunk B."/>
            <person name="Jeske O."/>
            <person name="Meyerdierks A."/>
            <person name="Storesund J.E."/>
            <person name="Kallscheuer N."/>
            <person name="Luecker S."/>
            <person name="Lage O.M."/>
            <person name="Pohl T."/>
            <person name="Merkel B.J."/>
            <person name="Hornburger P."/>
            <person name="Mueller R.-W."/>
            <person name="Bruemmer F."/>
            <person name="Labrenz M."/>
            <person name="Spormann A.M."/>
            <person name="Op Den Camp H."/>
            <person name="Overmann J."/>
            <person name="Amann R."/>
            <person name="Jetten M.S.M."/>
            <person name="Mascher T."/>
            <person name="Medema M.H."/>
            <person name="Devos D.P."/>
            <person name="Kaster A.-K."/>
            <person name="Ovreas L."/>
            <person name="Rohde M."/>
            <person name="Galperin M.Y."/>
            <person name="Jogler C."/>
        </authorList>
    </citation>
    <scope>NUCLEOTIDE SEQUENCE [LARGE SCALE GENOMIC DNA]</scope>
    <source>
        <strain evidence="4 5">Pan54</strain>
    </source>
</reference>
<evidence type="ECO:0000256" key="3">
    <source>
        <dbReference type="SAM" id="MobiDB-lite"/>
    </source>
</evidence>
<dbReference type="GO" id="GO:0043024">
    <property type="term" value="F:ribosomal small subunit binding"/>
    <property type="evidence" value="ECO:0007669"/>
    <property type="project" value="TreeGrafter"/>
</dbReference>
<comment type="similarity">
    <text evidence="2">Belongs to the RbfA family.</text>
</comment>
<protein>
    <recommendedName>
        <fullName evidence="2">Ribosome-binding factor A</fullName>
    </recommendedName>
</protein>
<feature type="compositionally biased region" description="Acidic residues" evidence="3">
    <location>
        <begin position="119"/>
        <end position="148"/>
    </location>
</feature>
<dbReference type="PANTHER" id="PTHR33515">
    <property type="entry name" value="RIBOSOME-BINDING FACTOR A, CHLOROPLASTIC-RELATED"/>
    <property type="match status" value="1"/>
</dbReference>
<dbReference type="AlphaFoldDB" id="A0A5C5XDL6"/>
<accession>A0A5C5XDL6</accession>
<keyword evidence="1 2" id="KW-0690">Ribosome biogenesis</keyword>
<evidence type="ECO:0000313" key="4">
    <source>
        <dbReference type="EMBL" id="TWT60215.1"/>
    </source>
</evidence>
<dbReference type="HAMAP" id="MF_00003">
    <property type="entry name" value="RbfA"/>
    <property type="match status" value="1"/>
</dbReference>
<keyword evidence="2" id="KW-0963">Cytoplasm</keyword>
<proteinExistence type="inferred from homology"/>
<dbReference type="NCBIfam" id="TIGR00082">
    <property type="entry name" value="rbfA"/>
    <property type="match status" value="1"/>
</dbReference>
<dbReference type="Proteomes" id="UP000316095">
    <property type="component" value="Unassembled WGS sequence"/>
</dbReference>
<feature type="region of interest" description="Disordered" evidence="3">
    <location>
        <begin position="114"/>
        <end position="148"/>
    </location>
</feature>